<dbReference type="Gramene" id="PNW82820">
    <property type="protein sequence ID" value="PNW82820"/>
    <property type="gene ID" value="CHLRE_06g295650v5"/>
</dbReference>
<feature type="region of interest" description="Disordered" evidence="1">
    <location>
        <begin position="297"/>
        <end position="326"/>
    </location>
</feature>
<dbReference type="KEGG" id="cre:CHLRE_06g295650v5"/>
<feature type="compositionally biased region" description="Low complexity" evidence="1">
    <location>
        <begin position="297"/>
        <end position="309"/>
    </location>
</feature>
<proteinExistence type="predicted"/>
<dbReference type="RefSeq" id="XP_042924203.1">
    <property type="nucleotide sequence ID" value="XM_043063497.1"/>
</dbReference>
<dbReference type="PaxDb" id="3055-EDP05210"/>
<accession>A0A2K3DQL4</accession>
<evidence type="ECO:0000313" key="2">
    <source>
        <dbReference type="EMBL" id="PNW82820.1"/>
    </source>
</evidence>
<organism evidence="2 3">
    <name type="scientific">Chlamydomonas reinhardtii</name>
    <name type="common">Chlamydomonas smithii</name>
    <dbReference type="NCBI Taxonomy" id="3055"/>
    <lineage>
        <taxon>Eukaryota</taxon>
        <taxon>Viridiplantae</taxon>
        <taxon>Chlorophyta</taxon>
        <taxon>core chlorophytes</taxon>
        <taxon>Chlorophyceae</taxon>
        <taxon>CS clade</taxon>
        <taxon>Chlamydomonadales</taxon>
        <taxon>Chlamydomonadaceae</taxon>
        <taxon>Chlamydomonas</taxon>
    </lineage>
</organism>
<dbReference type="EMBL" id="CM008967">
    <property type="protein sequence ID" value="PNW82820.1"/>
    <property type="molecule type" value="Genomic_DNA"/>
</dbReference>
<evidence type="ECO:0000313" key="3">
    <source>
        <dbReference type="Proteomes" id="UP000006906"/>
    </source>
</evidence>
<dbReference type="InParanoid" id="A0A2K3DQL4"/>
<name>A0A2K3DQL4_CHLRE</name>
<sequence length="454" mass="46296">MAFWRNGRGAREQPADHTLQPGRYSMSGNVNGDTGYGFGVDGSSLNLCQDGSVRGSMQVTPQGWGACLGCSWTSPVLRGRWSPGGQLSLLMLDQLAQPIPVTLTGKCDSRGLLTGSWAAAVPSKVAVSSAKGDSAALAQSWSGPRSPPSMPAYVHGLGGPRWTPGAVPAVGSIIRSISASASHTAAGGSTGAPPPQRPTSGTFNQVYLFREETCSVGNGGSSSGTALLSQGSSQIAVPPSSPSAAALGDLAAPNKQRDSTLEATTALVHAIAIRSPPLASLSSHLEAPDIACQLAAASSSASNRGSTRSRGNRIDSSSGTAQPLLRPGPVWLRGSAVARTGGLQALRLEVELLPGGGMRGRLGREAVAGPQHVAATLPVLEPAALSGGGWTADGRVFFKRGHGLAELVFEGICTEAGEWLGEWRAVRLAELPSAAVAAANEGTFRMEADARAAD</sequence>
<feature type="region of interest" description="Disordered" evidence="1">
    <location>
        <begin position="1"/>
        <end position="26"/>
    </location>
</feature>
<feature type="region of interest" description="Disordered" evidence="1">
    <location>
        <begin position="183"/>
        <end position="202"/>
    </location>
</feature>
<reference evidence="2 3" key="1">
    <citation type="journal article" date="2007" name="Science">
        <title>The Chlamydomonas genome reveals the evolution of key animal and plant functions.</title>
        <authorList>
            <person name="Merchant S.S."/>
            <person name="Prochnik S.E."/>
            <person name="Vallon O."/>
            <person name="Harris E.H."/>
            <person name="Karpowicz S.J."/>
            <person name="Witman G.B."/>
            <person name="Terry A."/>
            <person name="Salamov A."/>
            <person name="Fritz-Laylin L.K."/>
            <person name="Marechal-Drouard L."/>
            <person name="Marshall W.F."/>
            <person name="Qu L.H."/>
            <person name="Nelson D.R."/>
            <person name="Sanderfoot A.A."/>
            <person name="Spalding M.H."/>
            <person name="Kapitonov V.V."/>
            <person name="Ren Q."/>
            <person name="Ferris P."/>
            <person name="Lindquist E."/>
            <person name="Shapiro H."/>
            <person name="Lucas S.M."/>
            <person name="Grimwood J."/>
            <person name="Schmutz J."/>
            <person name="Cardol P."/>
            <person name="Cerutti H."/>
            <person name="Chanfreau G."/>
            <person name="Chen C.L."/>
            <person name="Cognat V."/>
            <person name="Croft M.T."/>
            <person name="Dent R."/>
            <person name="Dutcher S."/>
            <person name="Fernandez E."/>
            <person name="Fukuzawa H."/>
            <person name="Gonzalez-Ballester D."/>
            <person name="Gonzalez-Halphen D."/>
            <person name="Hallmann A."/>
            <person name="Hanikenne M."/>
            <person name="Hippler M."/>
            <person name="Inwood W."/>
            <person name="Jabbari K."/>
            <person name="Kalanon M."/>
            <person name="Kuras R."/>
            <person name="Lefebvre P.A."/>
            <person name="Lemaire S.D."/>
            <person name="Lobanov A.V."/>
            <person name="Lohr M."/>
            <person name="Manuell A."/>
            <person name="Meier I."/>
            <person name="Mets L."/>
            <person name="Mittag M."/>
            <person name="Mittelmeier T."/>
            <person name="Moroney J.V."/>
            <person name="Moseley J."/>
            <person name="Napoli C."/>
            <person name="Nedelcu A.M."/>
            <person name="Niyogi K."/>
            <person name="Novoselov S.V."/>
            <person name="Paulsen I.T."/>
            <person name="Pazour G."/>
            <person name="Purton S."/>
            <person name="Ral J.P."/>
            <person name="Riano-Pachon D.M."/>
            <person name="Riekhof W."/>
            <person name="Rymarquis L."/>
            <person name="Schroda M."/>
            <person name="Stern D."/>
            <person name="Umen J."/>
            <person name="Willows R."/>
            <person name="Wilson N."/>
            <person name="Zimmer S.L."/>
            <person name="Allmer J."/>
            <person name="Balk J."/>
            <person name="Bisova K."/>
            <person name="Chen C.J."/>
            <person name="Elias M."/>
            <person name="Gendler K."/>
            <person name="Hauser C."/>
            <person name="Lamb M.R."/>
            <person name="Ledford H."/>
            <person name="Long J.C."/>
            <person name="Minagawa J."/>
            <person name="Page M.D."/>
            <person name="Pan J."/>
            <person name="Pootakham W."/>
            <person name="Roje S."/>
            <person name="Rose A."/>
            <person name="Stahlberg E."/>
            <person name="Terauchi A.M."/>
            <person name="Yang P."/>
            <person name="Ball S."/>
            <person name="Bowler C."/>
            <person name="Dieckmann C.L."/>
            <person name="Gladyshev V.N."/>
            <person name="Green P."/>
            <person name="Jorgensen R."/>
            <person name="Mayfield S."/>
            <person name="Mueller-Roeber B."/>
            <person name="Rajamani S."/>
            <person name="Sayre R.T."/>
            <person name="Brokstein P."/>
            <person name="Dubchak I."/>
            <person name="Goodstein D."/>
            <person name="Hornick L."/>
            <person name="Huang Y.W."/>
            <person name="Jhaveri J."/>
            <person name="Luo Y."/>
            <person name="Martinez D."/>
            <person name="Ngau W.C."/>
            <person name="Otillar B."/>
            <person name="Poliakov A."/>
            <person name="Porter A."/>
            <person name="Szajkowski L."/>
            <person name="Werner G."/>
            <person name="Zhou K."/>
            <person name="Grigoriev I.V."/>
            <person name="Rokhsar D.S."/>
            <person name="Grossman A.R."/>
        </authorList>
    </citation>
    <scope>NUCLEOTIDE SEQUENCE [LARGE SCALE GENOMIC DNA]</scope>
    <source>
        <strain evidence="3">CC-503</strain>
    </source>
</reference>
<dbReference type="OrthoDB" id="10470277at2759"/>
<evidence type="ECO:0000256" key="1">
    <source>
        <dbReference type="SAM" id="MobiDB-lite"/>
    </source>
</evidence>
<feature type="region of interest" description="Disordered" evidence="1">
    <location>
        <begin position="219"/>
        <end position="251"/>
    </location>
</feature>
<dbReference type="Proteomes" id="UP000006906">
    <property type="component" value="Chromosome 6"/>
</dbReference>
<dbReference type="ExpressionAtlas" id="A0A2K3DQL4">
    <property type="expression patterns" value="baseline"/>
</dbReference>
<dbReference type="GeneID" id="5717066"/>
<keyword evidence="3" id="KW-1185">Reference proteome</keyword>
<gene>
    <name evidence="2" type="ORF">CHLRE_06g295650v5</name>
</gene>
<protein>
    <submittedName>
        <fullName evidence="2">Uncharacterized protein</fullName>
    </submittedName>
</protein>
<feature type="compositionally biased region" description="Low complexity" evidence="1">
    <location>
        <begin position="232"/>
        <end position="251"/>
    </location>
</feature>
<dbReference type="AlphaFoldDB" id="A0A2K3DQL4"/>